<evidence type="ECO:0000256" key="1">
    <source>
        <dbReference type="ARBA" id="ARBA00022679"/>
    </source>
</evidence>
<evidence type="ECO:0000256" key="5">
    <source>
        <dbReference type="ARBA" id="ARBA00022857"/>
    </source>
</evidence>
<dbReference type="Gene3D" id="2.60.200.30">
    <property type="entry name" value="Probable inorganic polyphosphate/atp-NAD kinase, domain 2"/>
    <property type="match status" value="1"/>
</dbReference>
<dbReference type="NCBIfam" id="NF003424">
    <property type="entry name" value="PRK04885.1"/>
    <property type="match status" value="1"/>
</dbReference>
<protein>
    <recommendedName>
        <fullName evidence="8">NAD kinase</fullName>
        <ecNumber evidence="8">2.7.1.23</ecNumber>
    </recommendedName>
    <alternativeName>
        <fullName evidence="8">ATP-dependent NAD kinase</fullName>
    </alternativeName>
</protein>
<dbReference type="SUPFAM" id="SSF111331">
    <property type="entry name" value="NAD kinase/diacylglycerol kinase-like"/>
    <property type="match status" value="1"/>
</dbReference>
<dbReference type="InterPro" id="IPR017438">
    <property type="entry name" value="ATP-NAD_kinase_N"/>
</dbReference>
<dbReference type="InterPro" id="IPR016064">
    <property type="entry name" value="NAD/diacylglycerol_kinase_sf"/>
</dbReference>
<dbReference type="HAMAP" id="MF_00361">
    <property type="entry name" value="NAD_kinase"/>
    <property type="match status" value="1"/>
</dbReference>
<organism evidence="9 10">
    <name type="scientific">Facklamia miroungae</name>
    <dbReference type="NCBI Taxonomy" id="120956"/>
    <lineage>
        <taxon>Bacteria</taxon>
        <taxon>Bacillati</taxon>
        <taxon>Bacillota</taxon>
        <taxon>Bacilli</taxon>
        <taxon>Lactobacillales</taxon>
        <taxon>Aerococcaceae</taxon>
        <taxon>Facklamia</taxon>
    </lineage>
</organism>
<evidence type="ECO:0000313" key="10">
    <source>
        <dbReference type="Proteomes" id="UP000199708"/>
    </source>
</evidence>
<feature type="binding site" evidence="8">
    <location>
        <position position="187"/>
    </location>
    <ligand>
        <name>NAD(+)</name>
        <dbReference type="ChEBI" id="CHEBI:57540"/>
    </ligand>
</feature>
<feature type="binding site" evidence="8">
    <location>
        <position position="152"/>
    </location>
    <ligand>
        <name>NAD(+)</name>
        <dbReference type="ChEBI" id="CHEBI:57540"/>
    </ligand>
</feature>
<dbReference type="AlphaFoldDB" id="A0A1G7UJV4"/>
<evidence type="ECO:0000256" key="3">
    <source>
        <dbReference type="ARBA" id="ARBA00022777"/>
    </source>
</evidence>
<dbReference type="EMBL" id="FNCK01000010">
    <property type="protein sequence ID" value="SDG47777.1"/>
    <property type="molecule type" value="Genomic_DNA"/>
</dbReference>
<comment type="subcellular location">
    <subcellularLocation>
        <location evidence="8">Cytoplasm</location>
    </subcellularLocation>
</comment>
<evidence type="ECO:0000256" key="6">
    <source>
        <dbReference type="ARBA" id="ARBA00023027"/>
    </source>
</evidence>
<dbReference type="PANTHER" id="PTHR20275">
    <property type="entry name" value="NAD KINASE"/>
    <property type="match status" value="1"/>
</dbReference>
<dbReference type="GO" id="GO:0006741">
    <property type="term" value="P:NADP+ biosynthetic process"/>
    <property type="evidence" value="ECO:0007669"/>
    <property type="project" value="UniProtKB-UniRule"/>
</dbReference>
<comment type="cofactor">
    <cofactor evidence="8">
        <name>a divalent metal cation</name>
        <dbReference type="ChEBI" id="CHEBI:60240"/>
    </cofactor>
</comment>
<dbReference type="OrthoDB" id="9774737at2"/>
<dbReference type="Proteomes" id="UP000199708">
    <property type="component" value="Unassembled WGS sequence"/>
</dbReference>
<dbReference type="InterPro" id="IPR002504">
    <property type="entry name" value="NADK"/>
</dbReference>
<evidence type="ECO:0000256" key="4">
    <source>
        <dbReference type="ARBA" id="ARBA00022840"/>
    </source>
</evidence>
<dbReference type="InterPro" id="IPR017437">
    <property type="entry name" value="ATP-NAD_kinase_PpnK-typ_C"/>
</dbReference>
<dbReference type="EC" id="2.7.1.23" evidence="8"/>
<keyword evidence="5 8" id="KW-0521">NADP</keyword>
<evidence type="ECO:0000256" key="2">
    <source>
        <dbReference type="ARBA" id="ARBA00022741"/>
    </source>
</evidence>
<accession>A0A1G7UJV4</accession>
<comment type="similarity">
    <text evidence="8">Belongs to the NAD kinase family.</text>
</comment>
<dbReference type="GO" id="GO:0005524">
    <property type="term" value="F:ATP binding"/>
    <property type="evidence" value="ECO:0007669"/>
    <property type="project" value="UniProtKB-KW"/>
</dbReference>
<dbReference type="GO" id="GO:0046872">
    <property type="term" value="F:metal ion binding"/>
    <property type="evidence" value="ECO:0007669"/>
    <property type="project" value="UniProtKB-UniRule"/>
</dbReference>
<dbReference type="PANTHER" id="PTHR20275:SF0">
    <property type="entry name" value="NAD KINASE"/>
    <property type="match status" value="1"/>
</dbReference>
<evidence type="ECO:0000313" key="9">
    <source>
        <dbReference type="EMBL" id="SDG47777.1"/>
    </source>
</evidence>
<keyword evidence="3 8" id="KW-0418">Kinase</keyword>
<sequence>MKKIGIVYNQKPLSISYAQQLKAKLPLYGLTEISVGETPDYVISVGGDGTLLSAFHQFQSSIDQIQFIGIHTGHLGFYTDWLGSQIDQVLQGILENEADSVSYPLLSVDISLANGQKHHILALNECSVRSHRKTMVCDVEIKGQFFETFRGDGLCIATPTGSTGLNKSLGGAVMHPRIEAFQMTEMASVNNRVYRSLASPIILPADEWLILKPDPSNEWIDITTDHLFWADQTIESIRLELAKERIHFASFKHMHYWNRVESSFIANLKNDSNYK</sequence>
<dbReference type="STRING" id="120956.SAMN05421791_11046"/>
<dbReference type="GO" id="GO:0003951">
    <property type="term" value="F:NAD+ kinase activity"/>
    <property type="evidence" value="ECO:0007669"/>
    <property type="project" value="UniProtKB-UniRule"/>
</dbReference>
<proteinExistence type="inferred from homology"/>
<keyword evidence="2 8" id="KW-0547">Nucleotide-binding</keyword>
<feature type="active site" description="Proton acceptor" evidence="8">
    <location>
        <position position="48"/>
    </location>
</feature>
<feature type="binding site" evidence="8">
    <location>
        <begin position="48"/>
        <end position="49"/>
    </location>
    <ligand>
        <name>NAD(+)</name>
        <dbReference type="ChEBI" id="CHEBI:57540"/>
    </ligand>
</feature>
<dbReference type="Pfam" id="PF20143">
    <property type="entry name" value="NAD_kinase_C"/>
    <property type="match status" value="1"/>
</dbReference>
<keyword evidence="6 8" id="KW-0520">NAD</keyword>
<keyword evidence="1 8" id="KW-0808">Transferase</keyword>
<feature type="binding site" evidence="8">
    <location>
        <begin position="124"/>
        <end position="125"/>
    </location>
    <ligand>
        <name>NAD(+)</name>
        <dbReference type="ChEBI" id="CHEBI:57540"/>
    </ligand>
</feature>
<dbReference type="Pfam" id="PF01513">
    <property type="entry name" value="NAD_kinase"/>
    <property type="match status" value="1"/>
</dbReference>
<feature type="binding site" evidence="8">
    <location>
        <position position="150"/>
    </location>
    <ligand>
        <name>NAD(+)</name>
        <dbReference type="ChEBI" id="CHEBI:57540"/>
    </ligand>
</feature>
<name>A0A1G7UJV4_9LACT</name>
<comment type="function">
    <text evidence="8">Involved in the regulation of the intracellular balance of NAD and NADP, and is a key enzyme in the biosynthesis of NADP. Catalyzes specifically the phosphorylation on 2'-hydroxyl of the adenosine moiety of NAD to yield NADP.</text>
</comment>
<keyword evidence="8" id="KW-0963">Cytoplasm</keyword>
<comment type="caution">
    <text evidence="8">Lacks conserved residue(s) required for the propagation of feature annotation.</text>
</comment>
<dbReference type="GO" id="GO:0019674">
    <property type="term" value="P:NAD+ metabolic process"/>
    <property type="evidence" value="ECO:0007669"/>
    <property type="project" value="InterPro"/>
</dbReference>
<dbReference type="GO" id="GO:0005737">
    <property type="term" value="C:cytoplasm"/>
    <property type="evidence" value="ECO:0007669"/>
    <property type="project" value="UniProtKB-SubCell"/>
</dbReference>
<dbReference type="GO" id="GO:0051287">
    <property type="term" value="F:NAD binding"/>
    <property type="evidence" value="ECO:0007669"/>
    <property type="project" value="UniProtKB-ARBA"/>
</dbReference>
<reference evidence="9 10" key="1">
    <citation type="submission" date="2016-10" db="EMBL/GenBank/DDBJ databases">
        <authorList>
            <person name="de Groot N.N."/>
        </authorList>
    </citation>
    <scope>NUCLEOTIDE SEQUENCE [LARGE SCALE GENOMIC DNA]</scope>
    <source>
        <strain evidence="9 10">ATCC BAA-466</strain>
    </source>
</reference>
<keyword evidence="10" id="KW-1185">Reference proteome</keyword>
<gene>
    <name evidence="8" type="primary">nadK</name>
    <name evidence="9" type="ORF">SAMN05421791_11046</name>
</gene>
<dbReference type="Gene3D" id="3.40.50.10330">
    <property type="entry name" value="Probable inorganic polyphosphate/atp-NAD kinase, domain 1"/>
    <property type="match status" value="1"/>
</dbReference>
<keyword evidence="4 8" id="KW-0067">ATP-binding</keyword>
<evidence type="ECO:0000256" key="7">
    <source>
        <dbReference type="ARBA" id="ARBA00047925"/>
    </source>
</evidence>
<comment type="catalytic activity">
    <reaction evidence="7 8">
        <text>NAD(+) + ATP = ADP + NADP(+) + H(+)</text>
        <dbReference type="Rhea" id="RHEA:18629"/>
        <dbReference type="ChEBI" id="CHEBI:15378"/>
        <dbReference type="ChEBI" id="CHEBI:30616"/>
        <dbReference type="ChEBI" id="CHEBI:57540"/>
        <dbReference type="ChEBI" id="CHEBI:58349"/>
        <dbReference type="ChEBI" id="CHEBI:456216"/>
        <dbReference type="EC" id="2.7.1.23"/>
    </reaction>
</comment>
<evidence type="ECO:0000256" key="8">
    <source>
        <dbReference type="HAMAP-Rule" id="MF_00361"/>
    </source>
</evidence>
<dbReference type="RefSeq" id="WP_090290354.1">
    <property type="nucleotide sequence ID" value="NZ_FNCK01000010.1"/>
</dbReference>